<protein>
    <submittedName>
        <fullName evidence="2">Uncharacterized protein</fullName>
    </submittedName>
</protein>
<sequence>MVEKFYEKCLKTIQFECFKIDSTQDTYRGGKKLKLCSIIKIITFPVTSEYKQTRIISLNIVNIAVSSLQSERKIANPRSTQLRTFGNFHANTNDILTFIQASVLFVKNNAPQMTTIFLLTNTDSFHKPSVFQWPPCRIRDILSKSRGFRGYGYRGRSRLIPGREEETGEENLVETASEVSQIESEDDIADEDCEMDVESLVIRNLFLCGLRARQSSAACPMRLSQQERSTLTLKPEQSRLTGDTPSTALLPSLSSEKWGQGPPIHSQKEKTKERTAVNFKDQIFPFIVLRSEAKTHTEAITQAMINQTLVNNKRKKPGHLKTLPRKNTVREIDSRFHGRVRFRTGDRREAEQRSSEVVCAAAGSLLANSPLTKEEEARNQYKSRQALRNQSRQDEFNDLDNSIGVPRSFAQSSTRRIELYLSLCISKEFFDLMEIQKARHDLSGGRTIEQSRDKEDIRAKPRNQHQPESADVYVDKIGQNRCNSFTIDRQH</sequence>
<evidence type="ECO:0000256" key="1">
    <source>
        <dbReference type="SAM" id="MobiDB-lite"/>
    </source>
</evidence>
<keyword evidence="3" id="KW-1185">Reference proteome</keyword>
<evidence type="ECO:0000313" key="3">
    <source>
        <dbReference type="Proteomes" id="UP000053105"/>
    </source>
</evidence>
<evidence type="ECO:0000313" key="2">
    <source>
        <dbReference type="EMBL" id="KOX75007.1"/>
    </source>
</evidence>
<feature type="region of interest" description="Disordered" evidence="1">
    <location>
        <begin position="441"/>
        <end position="470"/>
    </location>
</feature>
<feature type="compositionally biased region" description="Low complexity" evidence="1">
    <location>
        <begin position="244"/>
        <end position="255"/>
    </location>
</feature>
<feature type="compositionally biased region" description="Polar residues" evidence="1">
    <location>
        <begin position="221"/>
        <end position="232"/>
    </location>
</feature>
<feature type="region of interest" description="Disordered" evidence="1">
    <location>
        <begin position="221"/>
        <end position="270"/>
    </location>
</feature>
<name>A0A0M9A127_9HYME</name>
<organism evidence="2 3">
    <name type="scientific">Melipona quadrifasciata</name>
    <dbReference type="NCBI Taxonomy" id="166423"/>
    <lineage>
        <taxon>Eukaryota</taxon>
        <taxon>Metazoa</taxon>
        <taxon>Ecdysozoa</taxon>
        <taxon>Arthropoda</taxon>
        <taxon>Hexapoda</taxon>
        <taxon>Insecta</taxon>
        <taxon>Pterygota</taxon>
        <taxon>Neoptera</taxon>
        <taxon>Endopterygota</taxon>
        <taxon>Hymenoptera</taxon>
        <taxon>Apocrita</taxon>
        <taxon>Aculeata</taxon>
        <taxon>Apoidea</taxon>
        <taxon>Anthophila</taxon>
        <taxon>Apidae</taxon>
        <taxon>Melipona</taxon>
    </lineage>
</organism>
<dbReference type="Proteomes" id="UP000053105">
    <property type="component" value="Unassembled WGS sequence"/>
</dbReference>
<feature type="compositionally biased region" description="Basic and acidic residues" evidence="1">
    <location>
        <begin position="441"/>
        <end position="459"/>
    </location>
</feature>
<dbReference type="AlphaFoldDB" id="A0A0M9A127"/>
<dbReference type="EMBL" id="KQ435775">
    <property type="protein sequence ID" value="KOX75007.1"/>
    <property type="molecule type" value="Genomic_DNA"/>
</dbReference>
<accession>A0A0M9A127</accession>
<reference evidence="2 3" key="1">
    <citation type="submission" date="2015-07" db="EMBL/GenBank/DDBJ databases">
        <title>The genome of Melipona quadrifasciata.</title>
        <authorList>
            <person name="Pan H."/>
            <person name="Kapheim K."/>
        </authorList>
    </citation>
    <scope>NUCLEOTIDE SEQUENCE [LARGE SCALE GENOMIC DNA]</scope>
    <source>
        <strain evidence="2">0111107301</strain>
        <tissue evidence="2">Whole body</tissue>
    </source>
</reference>
<gene>
    <name evidence="2" type="ORF">WN51_12692</name>
</gene>
<proteinExistence type="predicted"/>